<comment type="caution">
    <text evidence="5">The sequence shown here is derived from an EMBL/GenBank/DDBJ whole genome shotgun (WGS) entry which is preliminary data.</text>
</comment>
<dbReference type="PANTHER" id="PTHR11586:SF47">
    <property type="entry name" value="NUCLEIC ACID-BINDING, OB-FOLD-LIKE PROTEIN"/>
    <property type="match status" value="1"/>
</dbReference>
<evidence type="ECO:0000256" key="2">
    <source>
        <dbReference type="ARBA" id="ARBA00022884"/>
    </source>
</evidence>
<evidence type="ECO:0000313" key="5">
    <source>
        <dbReference type="EMBL" id="KMZ74769.1"/>
    </source>
</evidence>
<dbReference type="EMBL" id="LFYR01000244">
    <property type="protein sequence ID" value="KMZ74769.1"/>
    <property type="molecule type" value="Genomic_DNA"/>
</dbReference>
<evidence type="ECO:0000256" key="3">
    <source>
        <dbReference type="PROSITE-ProRule" id="PRU00209"/>
    </source>
</evidence>
<keyword evidence="6" id="KW-1185">Reference proteome</keyword>
<dbReference type="InterPro" id="IPR051270">
    <property type="entry name" value="Tyrosine-tRNA_ligase_regulator"/>
</dbReference>
<dbReference type="AlphaFoldDB" id="A0A0K9Q0U7"/>
<dbReference type="GO" id="GO:0000049">
    <property type="term" value="F:tRNA binding"/>
    <property type="evidence" value="ECO:0007669"/>
    <property type="project" value="UniProtKB-UniRule"/>
</dbReference>
<proteinExistence type="predicted"/>
<dbReference type="PROSITE" id="PS50886">
    <property type="entry name" value="TRBD"/>
    <property type="match status" value="1"/>
</dbReference>
<gene>
    <name evidence="5" type="ORF">ZOSMA_122G00370</name>
</gene>
<sequence length="304" mass="33518">MTILERPIGLLTSIPTGYYSHKMSRFEILNKRLLHDGSVWPSKVLGFSLRKYKIERSDYLKMATNLLARCGGIHLLSPVLPRRGINVTTPAGSSSPQFPLNKNRRLFCSGPQTEPIKTVVIEEIPTNPEDAVKAAADLLDIRVGRILRAWRHPDADSLYVEEVDVGEPEARTICSGLVKYIPLEHLEGKNVIVLANLKARNMRGVKSNGMLMASSDAAHENVELLQPPDGSVPGQRIWFGFEDEIGGKPDAATPNQVQKKKIWESVQPHLKTTDSCEAVLLGVVPMRTLAGIVSSMSLRNANIS</sequence>
<dbReference type="PANTHER" id="PTHR11586">
    <property type="entry name" value="TRNA-AMINOACYLATION COFACTOR ARC1 FAMILY MEMBER"/>
    <property type="match status" value="1"/>
</dbReference>
<reference evidence="6" key="1">
    <citation type="journal article" date="2016" name="Nature">
        <title>The genome of the seagrass Zostera marina reveals angiosperm adaptation to the sea.</title>
        <authorList>
            <person name="Olsen J.L."/>
            <person name="Rouze P."/>
            <person name="Verhelst B."/>
            <person name="Lin Y.-C."/>
            <person name="Bayer T."/>
            <person name="Collen J."/>
            <person name="Dattolo E."/>
            <person name="De Paoli E."/>
            <person name="Dittami S."/>
            <person name="Maumus F."/>
            <person name="Michel G."/>
            <person name="Kersting A."/>
            <person name="Lauritano C."/>
            <person name="Lohaus R."/>
            <person name="Toepel M."/>
            <person name="Tonon T."/>
            <person name="Vanneste K."/>
            <person name="Amirebrahimi M."/>
            <person name="Brakel J."/>
            <person name="Bostroem C."/>
            <person name="Chovatia M."/>
            <person name="Grimwood J."/>
            <person name="Jenkins J.W."/>
            <person name="Jueterbock A."/>
            <person name="Mraz A."/>
            <person name="Stam W.T."/>
            <person name="Tice H."/>
            <person name="Bornberg-Bauer E."/>
            <person name="Green P.J."/>
            <person name="Pearson G.A."/>
            <person name="Procaccini G."/>
            <person name="Duarte C.M."/>
            <person name="Schmutz J."/>
            <person name="Reusch T.B.H."/>
            <person name="Van de Peer Y."/>
        </authorList>
    </citation>
    <scope>NUCLEOTIDE SEQUENCE [LARGE SCALE GENOMIC DNA]</scope>
    <source>
        <strain evidence="6">cv. Finnish</strain>
    </source>
</reference>
<accession>A0A0K9Q0U7</accession>
<name>A0A0K9Q0U7_ZOSMR</name>
<dbReference type="Pfam" id="PF01588">
    <property type="entry name" value="tRNA_bind"/>
    <property type="match status" value="1"/>
</dbReference>
<evidence type="ECO:0000313" key="6">
    <source>
        <dbReference type="Proteomes" id="UP000036987"/>
    </source>
</evidence>
<dbReference type="STRING" id="29655.A0A0K9Q0U7"/>
<dbReference type="SUPFAM" id="SSF50249">
    <property type="entry name" value="Nucleic acid-binding proteins"/>
    <property type="match status" value="1"/>
</dbReference>
<dbReference type="OrthoDB" id="19141at2759"/>
<dbReference type="InterPro" id="IPR002547">
    <property type="entry name" value="tRNA-bd_dom"/>
</dbReference>
<dbReference type="FunFam" id="2.40.50.140:FF:000225">
    <property type="entry name" value="tyrosine--tRNA ligase, cytoplasmic"/>
    <property type="match status" value="1"/>
</dbReference>
<dbReference type="Proteomes" id="UP000036987">
    <property type="component" value="Unassembled WGS sequence"/>
</dbReference>
<dbReference type="InterPro" id="IPR012340">
    <property type="entry name" value="NA-bd_OB-fold"/>
</dbReference>
<feature type="domain" description="TRNA-binding" evidence="4">
    <location>
        <begin position="135"/>
        <end position="238"/>
    </location>
</feature>
<evidence type="ECO:0000259" key="4">
    <source>
        <dbReference type="PROSITE" id="PS50886"/>
    </source>
</evidence>
<dbReference type="Gene3D" id="2.40.50.140">
    <property type="entry name" value="Nucleic acid-binding proteins"/>
    <property type="match status" value="1"/>
</dbReference>
<keyword evidence="2 3" id="KW-0694">RNA-binding</keyword>
<evidence type="ECO:0000256" key="1">
    <source>
        <dbReference type="ARBA" id="ARBA00022555"/>
    </source>
</evidence>
<keyword evidence="1 3" id="KW-0820">tRNA-binding</keyword>
<organism evidence="5 6">
    <name type="scientific">Zostera marina</name>
    <name type="common">Eelgrass</name>
    <dbReference type="NCBI Taxonomy" id="29655"/>
    <lineage>
        <taxon>Eukaryota</taxon>
        <taxon>Viridiplantae</taxon>
        <taxon>Streptophyta</taxon>
        <taxon>Embryophyta</taxon>
        <taxon>Tracheophyta</taxon>
        <taxon>Spermatophyta</taxon>
        <taxon>Magnoliopsida</taxon>
        <taxon>Liliopsida</taxon>
        <taxon>Zosteraceae</taxon>
        <taxon>Zostera</taxon>
    </lineage>
</organism>
<protein>
    <recommendedName>
        <fullName evidence="4">tRNA-binding domain-containing protein</fullName>
    </recommendedName>
</protein>
<dbReference type="CDD" id="cd02799">
    <property type="entry name" value="tRNA_bind_EMAP-II_like"/>
    <property type="match status" value="1"/>
</dbReference>